<comment type="caution">
    <text evidence="2">The sequence shown here is derived from an EMBL/GenBank/DDBJ whole genome shotgun (WGS) entry which is preliminary data.</text>
</comment>
<evidence type="ECO:0008006" key="4">
    <source>
        <dbReference type="Google" id="ProtNLM"/>
    </source>
</evidence>
<dbReference type="EMBL" id="OCZC01000088">
    <property type="protein sequence ID" value="SOO26840.1"/>
    <property type="molecule type" value="Genomic_DNA"/>
</dbReference>
<keyword evidence="1" id="KW-0732">Signal</keyword>
<dbReference type="RefSeq" id="WP_022557725.1">
    <property type="nucleotide sequence ID" value="NZ_JSBS02000082.1"/>
</dbReference>
<organism evidence="2 3">
    <name type="scientific">Xanthomonas campestris pv. phaseoli</name>
    <dbReference type="NCBI Taxonomy" id="317013"/>
    <lineage>
        <taxon>Bacteria</taxon>
        <taxon>Pseudomonadati</taxon>
        <taxon>Pseudomonadota</taxon>
        <taxon>Gammaproteobacteria</taxon>
        <taxon>Lysobacterales</taxon>
        <taxon>Lysobacteraceae</taxon>
        <taxon>Xanthomonas</taxon>
    </lineage>
</organism>
<dbReference type="Proteomes" id="UP000234345">
    <property type="component" value="Unassembled WGS sequence"/>
</dbReference>
<feature type="signal peptide" evidence="1">
    <location>
        <begin position="1"/>
        <end position="25"/>
    </location>
</feature>
<sequence>MMQSRHIAGATAVLLGAGLAWTALAGPAAGGSWATVAGYYPGMPKEAARKMGLTGCAVQYQAVECKAVQPLKIGGATSTASTITLDEHTGRVAAVEFQFQREAYAALADALVAQLGKPTAKDGDYQAREWVSAGRGACVDVLVWHRGGDDVLALCAPGWRRTGRTYLVADRQAGRGKAWAKIATARAKRAQTADSFNSK</sequence>
<feature type="chain" id="PRO_5031536658" description="Secreted protein" evidence="1">
    <location>
        <begin position="26"/>
        <end position="199"/>
    </location>
</feature>
<accession>A0A7Z7NJD0</accession>
<evidence type="ECO:0000313" key="2">
    <source>
        <dbReference type="EMBL" id="SOO26840.1"/>
    </source>
</evidence>
<reference evidence="2 3" key="1">
    <citation type="submission" date="2017-10" db="EMBL/GenBank/DDBJ databases">
        <authorList>
            <person name="Regsiter A."/>
            <person name="William W."/>
        </authorList>
    </citation>
    <scope>NUCLEOTIDE SEQUENCE [LARGE SCALE GENOMIC DNA]</scope>
    <source>
        <strain evidence="2 3">CFBP6991</strain>
    </source>
</reference>
<protein>
    <recommendedName>
        <fullName evidence="4">Secreted protein</fullName>
    </recommendedName>
</protein>
<dbReference type="AlphaFoldDB" id="A0A7Z7NJD0"/>
<evidence type="ECO:0000313" key="3">
    <source>
        <dbReference type="Proteomes" id="UP000234345"/>
    </source>
</evidence>
<name>A0A7Z7NJD0_XANCH</name>
<gene>
    <name evidence="2" type="ORF">XFF6991_60024</name>
</gene>
<proteinExistence type="predicted"/>
<evidence type="ECO:0000256" key="1">
    <source>
        <dbReference type="SAM" id="SignalP"/>
    </source>
</evidence>